<keyword evidence="3" id="KW-1185">Reference proteome</keyword>
<dbReference type="AlphaFoldDB" id="A0A4Z2ITV4"/>
<evidence type="ECO:0000313" key="2">
    <source>
        <dbReference type="EMBL" id="TNN80623.1"/>
    </source>
</evidence>
<proteinExistence type="predicted"/>
<name>A0A4Z2ITV4_9TELE</name>
<reference evidence="2 3" key="1">
    <citation type="submission" date="2019-03" db="EMBL/GenBank/DDBJ databases">
        <title>First draft genome of Liparis tanakae, snailfish: a comprehensive survey of snailfish specific genes.</title>
        <authorList>
            <person name="Kim W."/>
            <person name="Song I."/>
            <person name="Jeong J.-H."/>
            <person name="Kim D."/>
            <person name="Kim S."/>
            <person name="Ryu S."/>
            <person name="Song J.Y."/>
            <person name="Lee S.K."/>
        </authorList>
    </citation>
    <scope>NUCLEOTIDE SEQUENCE [LARGE SCALE GENOMIC DNA]</scope>
    <source>
        <tissue evidence="2">Muscle</tissue>
    </source>
</reference>
<feature type="region of interest" description="Disordered" evidence="1">
    <location>
        <begin position="139"/>
        <end position="161"/>
    </location>
</feature>
<gene>
    <name evidence="2" type="ORF">EYF80_009131</name>
</gene>
<accession>A0A4Z2ITV4</accession>
<evidence type="ECO:0000256" key="1">
    <source>
        <dbReference type="SAM" id="MobiDB-lite"/>
    </source>
</evidence>
<dbReference type="Proteomes" id="UP000314294">
    <property type="component" value="Unassembled WGS sequence"/>
</dbReference>
<organism evidence="2 3">
    <name type="scientific">Liparis tanakae</name>
    <name type="common">Tanaka's snailfish</name>
    <dbReference type="NCBI Taxonomy" id="230148"/>
    <lineage>
        <taxon>Eukaryota</taxon>
        <taxon>Metazoa</taxon>
        <taxon>Chordata</taxon>
        <taxon>Craniata</taxon>
        <taxon>Vertebrata</taxon>
        <taxon>Euteleostomi</taxon>
        <taxon>Actinopterygii</taxon>
        <taxon>Neopterygii</taxon>
        <taxon>Teleostei</taxon>
        <taxon>Neoteleostei</taxon>
        <taxon>Acanthomorphata</taxon>
        <taxon>Eupercaria</taxon>
        <taxon>Perciformes</taxon>
        <taxon>Cottioidei</taxon>
        <taxon>Cottales</taxon>
        <taxon>Liparidae</taxon>
        <taxon>Liparis</taxon>
    </lineage>
</organism>
<dbReference type="EMBL" id="SRLO01000053">
    <property type="protein sequence ID" value="TNN80623.1"/>
    <property type="molecule type" value="Genomic_DNA"/>
</dbReference>
<comment type="caution">
    <text evidence="2">The sequence shown here is derived from an EMBL/GenBank/DDBJ whole genome shotgun (WGS) entry which is preliminary data.</text>
</comment>
<protein>
    <submittedName>
        <fullName evidence="2">Uncharacterized protein</fullName>
    </submittedName>
</protein>
<sequence length="161" mass="17685">MRTAAALTICWRLSVSAISRRTRTSCGLIWTNRLTYLGLAAAACGSQEIFIAVFTVDGSLFLHEADIRQGYTAVGTVGTHGCPSPSGDVFGHLDQGVLIFRQNRVQATGIMMDRRRVGLHSPDGPIVIRKVVLFTLSSPEERKEEKNTPNERENKDLGKVE</sequence>
<evidence type="ECO:0000313" key="3">
    <source>
        <dbReference type="Proteomes" id="UP000314294"/>
    </source>
</evidence>